<dbReference type="GO" id="GO:0090529">
    <property type="term" value="P:cell septum assembly"/>
    <property type="evidence" value="ECO:0007669"/>
    <property type="project" value="InterPro"/>
</dbReference>
<evidence type="ECO:0000313" key="5">
    <source>
        <dbReference type="Proteomes" id="UP000199317"/>
    </source>
</evidence>
<proteinExistence type="predicted"/>
<dbReference type="Proteomes" id="UP000199317">
    <property type="component" value="Unassembled WGS sequence"/>
</dbReference>
<reference evidence="5" key="1">
    <citation type="submission" date="2016-10" db="EMBL/GenBank/DDBJ databases">
        <authorList>
            <person name="Varghese N."/>
            <person name="Submissions S."/>
        </authorList>
    </citation>
    <scope>NUCLEOTIDE SEQUENCE [LARGE SCALE GENOMIC DNA]</scope>
    <source>
        <strain evidence="5">DSM 17101</strain>
    </source>
</reference>
<evidence type="ECO:0000313" key="4">
    <source>
        <dbReference type="EMBL" id="SDP08373.1"/>
    </source>
</evidence>
<dbReference type="RefSeq" id="WP_092833239.1">
    <property type="nucleotide sequence ID" value="NZ_CP028290.1"/>
</dbReference>
<feature type="region of interest" description="Disordered" evidence="1">
    <location>
        <begin position="30"/>
        <end position="69"/>
    </location>
</feature>
<evidence type="ECO:0000259" key="3">
    <source>
        <dbReference type="SMART" id="SM00771"/>
    </source>
</evidence>
<keyword evidence="2" id="KW-1133">Transmembrane helix</keyword>
<sequence>MSNFQLGLIIAGGVVLAIVVAYNAWTTHRNAPKRASPQEGPEAGGADPLVRQEPGFDLPAGPAGGLPAGAPMAASAVEAGQGGHAVDWQDSLQMPLPPAERRGGLDPLIDAIAPIIPEQLVSGDAALAALPTTRRAGSKPFAIEGFNEAAQQWETPVPGQRYTQFQAGVQLANRVGALNEIEFSEFVLKAQGFADAINATPDFPDMLHEVGRARELDQFASDHDAQLAFCLRARHAAWSPGYVQQNALRQGFTPGAMPGRLVLPAGGQGLPPVLTLSYDTQAALSEDPEQSAIRDITLSLDVAQVHRSEQPFARLREVAASLGQAMDGVLCDQNGTPLPAMTMDPIAADLELLYDKLDSRELSAGSVLARRLFS</sequence>
<dbReference type="OrthoDB" id="8521018at2"/>
<dbReference type="InterPro" id="IPR007449">
    <property type="entry name" value="ZipA_FtsZ-bd_C"/>
</dbReference>
<name>A0A1H0PTD8_9BURK</name>
<keyword evidence="2" id="KW-0472">Membrane</keyword>
<feature type="domain" description="ZipA C-terminal FtsZ-binding" evidence="3">
    <location>
        <begin position="223"/>
        <end position="353"/>
    </location>
</feature>
<feature type="transmembrane region" description="Helical" evidence="2">
    <location>
        <begin position="6"/>
        <end position="25"/>
    </location>
</feature>
<dbReference type="SMART" id="SM00771">
    <property type="entry name" value="ZipA_C"/>
    <property type="match status" value="1"/>
</dbReference>
<organism evidence="4 5">
    <name type="scientific">Paracidovorax cattleyae</name>
    <dbReference type="NCBI Taxonomy" id="80868"/>
    <lineage>
        <taxon>Bacteria</taxon>
        <taxon>Pseudomonadati</taxon>
        <taxon>Pseudomonadota</taxon>
        <taxon>Betaproteobacteria</taxon>
        <taxon>Burkholderiales</taxon>
        <taxon>Comamonadaceae</taxon>
        <taxon>Paracidovorax</taxon>
    </lineage>
</organism>
<dbReference type="AlphaFoldDB" id="A0A1H0PTD8"/>
<dbReference type="EMBL" id="FNJL01000007">
    <property type="protein sequence ID" value="SDP08373.1"/>
    <property type="molecule type" value="Genomic_DNA"/>
</dbReference>
<keyword evidence="2" id="KW-0812">Transmembrane</keyword>
<evidence type="ECO:0000256" key="2">
    <source>
        <dbReference type="SAM" id="Phobius"/>
    </source>
</evidence>
<dbReference type="SUPFAM" id="SSF64383">
    <property type="entry name" value="Cell-division protein ZipA, C-terminal domain"/>
    <property type="match status" value="1"/>
</dbReference>
<protein>
    <recommendedName>
        <fullName evidence="3">ZipA C-terminal FtsZ-binding domain-containing protein</fullName>
    </recommendedName>
</protein>
<keyword evidence="5" id="KW-1185">Reference proteome</keyword>
<dbReference type="InterPro" id="IPR036765">
    <property type="entry name" value="ZipA_FtsZ-bd_C_sf"/>
</dbReference>
<accession>A0A1H0PTD8</accession>
<evidence type="ECO:0000256" key="1">
    <source>
        <dbReference type="SAM" id="MobiDB-lite"/>
    </source>
</evidence>
<gene>
    <name evidence="4" type="ORF">SAMN04489708_10749</name>
</gene>